<name>A0A9X3UGP3_9HYPH</name>
<organism evidence="2 3">
    <name type="scientific">Hoeflea prorocentri</name>
    <dbReference type="NCBI Taxonomy" id="1922333"/>
    <lineage>
        <taxon>Bacteria</taxon>
        <taxon>Pseudomonadati</taxon>
        <taxon>Pseudomonadota</taxon>
        <taxon>Alphaproteobacteria</taxon>
        <taxon>Hyphomicrobiales</taxon>
        <taxon>Rhizobiaceae</taxon>
        <taxon>Hoeflea</taxon>
    </lineage>
</organism>
<evidence type="ECO:0000256" key="1">
    <source>
        <dbReference type="SAM" id="Phobius"/>
    </source>
</evidence>
<keyword evidence="1" id="KW-1133">Transmembrane helix</keyword>
<dbReference type="RefSeq" id="WP_267989747.1">
    <property type="nucleotide sequence ID" value="NZ_JAPJZI010000001.1"/>
</dbReference>
<feature type="transmembrane region" description="Helical" evidence="1">
    <location>
        <begin position="12"/>
        <end position="32"/>
    </location>
</feature>
<feature type="transmembrane region" description="Helical" evidence="1">
    <location>
        <begin position="44"/>
        <end position="62"/>
    </location>
</feature>
<evidence type="ECO:0000313" key="2">
    <source>
        <dbReference type="EMBL" id="MDA5398315.1"/>
    </source>
</evidence>
<keyword evidence="1" id="KW-0472">Membrane</keyword>
<feature type="transmembrane region" description="Helical" evidence="1">
    <location>
        <begin position="98"/>
        <end position="114"/>
    </location>
</feature>
<dbReference type="EMBL" id="JAPJZI010000001">
    <property type="protein sequence ID" value="MDA5398315.1"/>
    <property type="molecule type" value="Genomic_DNA"/>
</dbReference>
<keyword evidence="3" id="KW-1185">Reference proteome</keyword>
<comment type="caution">
    <text evidence="2">The sequence shown here is derived from an EMBL/GenBank/DDBJ whole genome shotgun (WGS) entry which is preliminary data.</text>
</comment>
<protein>
    <submittedName>
        <fullName evidence="2">Uncharacterized protein</fullName>
    </submittedName>
</protein>
<proteinExistence type="predicted"/>
<sequence>MSSEFFETMTSLTILGLLSGILATFAYIPYILDISRRRTRPQRASWLIWSVLGTIAFFSQVYEGASGSLWFAGVQVSGTVIIFCLSIRVGVGGYLKRSDYMILACAAAGLLLWYNTDNAAYALAITISISLLGGSATVLKAYRDPGSETMVTWAVSLIASVCAMLSVGGLDPILLAYPVYLFTLKGSIVLAMILGRSRRRRTAWGQVEQDAKATTATA</sequence>
<feature type="transmembrane region" description="Helical" evidence="1">
    <location>
        <begin position="151"/>
        <end position="169"/>
    </location>
</feature>
<feature type="transmembrane region" description="Helical" evidence="1">
    <location>
        <begin position="120"/>
        <end position="139"/>
    </location>
</feature>
<reference evidence="2" key="1">
    <citation type="submission" date="2022-11" db="EMBL/GenBank/DDBJ databases">
        <title>Draft genome sequence of Hoeflea poritis E7-10 and Hoeflea prorocentri PM5-8, separated from scleractinian coral Porites lutea and marine dinoflagellate.</title>
        <authorList>
            <person name="Zhang G."/>
            <person name="Wei Q."/>
            <person name="Cai L."/>
        </authorList>
    </citation>
    <scope>NUCLEOTIDE SEQUENCE</scope>
    <source>
        <strain evidence="2">PM5-8</strain>
    </source>
</reference>
<accession>A0A9X3UGP3</accession>
<dbReference type="AlphaFoldDB" id="A0A9X3UGP3"/>
<evidence type="ECO:0000313" key="3">
    <source>
        <dbReference type="Proteomes" id="UP001151234"/>
    </source>
</evidence>
<gene>
    <name evidence="2" type="ORF">OQ273_06980</name>
</gene>
<dbReference type="Proteomes" id="UP001151234">
    <property type="component" value="Unassembled WGS sequence"/>
</dbReference>
<keyword evidence="1" id="KW-0812">Transmembrane</keyword>
<feature type="transmembrane region" description="Helical" evidence="1">
    <location>
        <begin position="175"/>
        <end position="194"/>
    </location>
</feature>
<feature type="transmembrane region" description="Helical" evidence="1">
    <location>
        <begin position="68"/>
        <end position="91"/>
    </location>
</feature>